<evidence type="ECO:0000313" key="1">
    <source>
        <dbReference type="EMBL" id="KAJ1675247.1"/>
    </source>
</evidence>
<gene>
    <name evidence="1" type="ORF">EV182_001637</name>
</gene>
<proteinExistence type="predicted"/>
<dbReference type="Proteomes" id="UP001145114">
    <property type="component" value="Unassembled WGS sequence"/>
</dbReference>
<reference evidence="1" key="1">
    <citation type="submission" date="2022-06" db="EMBL/GenBank/DDBJ databases">
        <title>Phylogenomic reconstructions and comparative analyses of Kickxellomycotina fungi.</title>
        <authorList>
            <person name="Reynolds N.K."/>
            <person name="Stajich J.E."/>
            <person name="Barry K."/>
            <person name="Grigoriev I.V."/>
            <person name="Crous P."/>
            <person name="Smith M.E."/>
        </authorList>
    </citation>
    <scope>NUCLEOTIDE SEQUENCE</scope>
    <source>
        <strain evidence="1">RSA 2271</strain>
    </source>
</reference>
<evidence type="ECO:0000313" key="2">
    <source>
        <dbReference type="Proteomes" id="UP001145114"/>
    </source>
</evidence>
<dbReference type="EMBL" id="JAMZIH010005401">
    <property type="protein sequence ID" value="KAJ1675247.1"/>
    <property type="molecule type" value="Genomic_DNA"/>
</dbReference>
<protein>
    <submittedName>
        <fullName evidence="1">Uncharacterized protein</fullName>
    </submittedName>
</protein>
<feature type="non-terminal residue" evidence="1">
    <location>
        <position position="1"/>
    </location>
</feature>
<comment type="caution">
    <text evidence="1">The sequence shown here is derived from an EMBL/GenBank/DDBJ whole genome shotgun (WGS) entry which is preliminary data.</text>
</comment>
<name>A0ACC1HFL5_9FUNG</name>
<sequence>PQQRLGFKYYRLLLGLALGIAATHAIYTNYETARFGFQAMQRCLISGKITLLIGWDYYRNFPPLPSPDDPDVTDEERREIFSRRSAVHKRSAERVLEGMKRNGGVYIKLGQHLSAMGYVLPEEWTKTMRPLQDQCNPSSIKSIDALFRHDLGQSIDDMFEHFDPKPLGVASLAQVHRGVLRSNKMPVAVKVQHPRVREFAQIDMATVTVLFEVIHKAFPEFRFMWLSDEMHRSLPMELNFVLEKQNADEARWNFAQVENSCLYIPRVFAATERVLVMEYIEGRRADDLEYLKRHNISPWQVSQQLGKVFSEMIFNHGFVHCDPHPGNILIRAVDPRISGHGYPFDIVLLDHGLYRHLTPAFRAGYAQLWLALMRGDESAIRRYSKEIAGTDMYKFLASILTGQHWRDIADSSLSSKTRMAKFDLDAMVARTPRFFYNLSDILADMPRELVLLLKANDLLRLADQQLFREEPREVQSRAQLKMWANLTHYCLLAVLKDSLTQDNIAELVHKQEAAARGTTRKRTKVKRFFRQTMSYIQFWAMDWPLCIYIWWLDFKDWWFYFSHRSRPLAHTKLTGGNDESGNVATGDRQGEQQHPAKYLAHAA</sequence>
<accession>A0ACC1HFL5</accession>
<keyword evidence="2" id="KW-1185">Reference proteome</keyword>
<organism evidence="1 2">
    <name type="scientific">Spiromyces aspiralis</name>
    <dbReference type="NCBI Taxonomy" id="68401"/>
    <lineage>
        <taxon>Eukaryota</taxon>
        <taxon>Fungi</taxon>
        <taxon>Fungi incertae sedis</taxon>
        <taxon>Zoopagomycota</taxon>
        <taxon>Kickxellomycotina</taxon>
        <taxon>Kickxellomycetes</taxon>
        <taxon>Kickxellales</taxon>
        <taxon>Kickxellaceae</taxon>
        <taxon>Spiromyces</taxon>
    </lineage>
</organism>